<protein>
    <submittedName>
        <fullName evidence="2">Nuclear transport factor 2 family protein</fullName>
    </submittedName>
</protein>
<proteinExistence type="predicted"/>
<evidence type="ECO:0000313" key="3">
    <source>
        <dbReference type="Proteomes" id="UP001155182"/>
    </source>
</evidence>
<dbReference type="Proteomes" id="UP001155182">
    <property type="component" value="Unassembled WGS sequence"/>
</dbReference>
<reference evidence="2" key="1">
    <citation type="submission" date="2022-06" db="EMBL/GenBank/DDBJ databases">
        <title>Solitalea sp. MAHUQ-68 isolated from rhizospheric soil.</title>
        <authorList>
            <person name="Huq M.A."/>
        </authorList>
    </citation>
    <scope>NUCLEOTIDE SEQUENCE</scope>
    <source>
        <strain evidence="2">MAHUQ-68</strain>
    </source>
</reference>
<dbReference type="Gene3D" id="3.10.450.50">
    <property type="match status" value="1"/>
</dbReference>
<comment type="caution">
    <text evidence="2">The sequence shown here is derived from an EMBL/GenBank/DDBJ whole genome shotgun (WGS) entry which is preliminary data.</text>
</comment>
<dbReference type="SUPFAM" id="SSF54427">
    <property type="entry name" value="NTF2-like"/>
    <property type="match status" value="1"/>
</dbReference>
<dbReference type="InterPro" id="IPR032710">
    <property type="entry name" value="NTF2-like_dom_sf"/>
</dbReference>
<organism evidence="2 3">
    <name type="scientific">Solitalea agri</name>
    <dbReference type="NCBI Taxonomy" id="2953739"/>
    <lineage>
        <taxon>Bacteria</taxon>
        <taxon>Pseudomonadati</taxon>
        <taxon>Bacteroidota</taxon>
        <taxon>Sphingobacteriia</taxon>
        <taxon>Sphingobacteriales</taxon>
        <taxon>Sphingobacteriaceae</taxon>
        <taxon>Solitalea</taxon>
    </lineage>
</organism>
<dbReference type="InterPro" id="IPR027843">
    <property type="entry name" value="DUF4440"/>
</dbReference>
<feature type="domain" description="DUF4440" evidence="1">
    <location>
        <begin position="42"/>
        <end position="147"/>
    </location>
</feature>
<dbReference type="Pfam" id="PF14534">
    <property type="entry name" value="DUF4440"/>
    <property type="match status" value="1"/>
</dbReference>
<dbReference type="EMBL" id="JAMWYS010000058">
    <property type="protein sequence ID" value="MCO4294429.1"/>
    <property type="molecule type" value="Genomic_DNA"/>
</dbReference>
<sequence length="161" mass="17644">MENKTLKGVVLGGMIAILFACSPKKEEPAAVVIDKEQIKKEIQAKEDEFAATYNSGELKNIGYYADDATSFFQNRAPLVGKDAIVNFLKSDVGQSTNKISFTTKEVFVSSDGNQVVEIGYFKVTDSVSQVVNSGNYMSLFEKRNGKYVSVRDMSASDQGVQ</sequence>
<dbReference type="RefSeq" id="WP_252589464.1">
    <property type="nucleotide sequence ID" value="NZ_JAMWYS010000058.1"/>
</dbReference>
<accession>A0A9X2JE70</accession>
<evidence type="ECO:0000259" key="1">
    <source>
        <dbReference type="Pfam" id="PF14534"/>
    </source>
</evidence>
<dbReference type="PROSITE" id="PS51257">
    <property type="entry name" value="PROKAR_LIPOPROTEIN"/>
    <property type="match status" value="1"/>
</dbReference>
<keyword evidence="3" id="KW-1185">Reference proteome</keyword>
<gene>
    <name evidence="2" type="ORF">NF867_16325</name>
</gene>
<evidence type="ECO:0000313" key="2">
    <source>
        <dbReference type="EMBL" id="MCO4294429.1"/>
    </source>
</evidence>
<dbReference type="AlphaFoldDB" id="A0A9X2JE70"/>
<name>A0A9X2JE70_9SPHI</name>